<proteinExistence type="predicted"/>
<reference evidence="2" key="1">
    <citation type="submission" date="2011-08" db="EMBL/GenBank/DDBJ databases">
        <authorList>
            <person name="Rombauts S."/>
        </authorList>
    </citation>
    <scope>NUCLEOTIDE SEQUENCE</scope>
    <source>
        <strain evidence="2">London</strain>
    </source>
</reference>
<dbReference type="Proteomes" id="UP000015104">
    <property type="component" value="Unassembled WGS sequence"/>
</dbReference>
<dbReference type="EMBL" id="CAEY01001892">
    <property type="status" value="NOT_ANNOTATED_CDS"/>
    <property type="molecule type" value="Genomic_DNA"/>
</dbReference>
<dbReference type="AlphaFoldDB" id="T1K9P2"/>
<accession>T1K9P2</accession>
<evidence type="ECO:0000313" key="1">
    <source>
        <dbReference type="EnsemblMetazoa" id="tetur07g05660.1"/>
    </source>
</evidence>
<protein>
    <submittedName>
        <fullName evidence="1">Uncharacterized protein</fullName>
    </submittedName>
</protein>
<keyword evidence="2" id="KW-1185">Reference proteome</keyword>
<evidence type="ECO:0000313" key="2">
    <source>
        <dbReference type="Proteomes" id="UP000015104"/>
    </source>
</evidence>
<organism evidence="1 2">
    <name type="scientific">Tetranychus urticae</name>
    <name type="common">Two-spotted spider mite</name>
    <dbReference type="NCBI Taxonomy" id="32264"/>
    <lineage>
        <taxon>Eukaryota</taxon>
        <taxon>Metazoa</taxon>
        <taxon>Ecdysozoa</taxon>
        <taxon>Arthropoda</taxon>
        <taxon>Chelicerata</taxon>
        <taxon>Arachnida</taxon>
        <taxon>Acari</taxon>
        <taxon>Acariformes</taxon>
        <taxon>Trombidiformes</taxon>
        <taxon>Prostigmata</taxon>
        <taxon>Eleutherengona</taxon>
        <taxon>Raphignathae</taxon>
        <taxon>Tetranychoidea</taxon>
        <taxon>Tetranychidae</taxon>
        <taxon>Tetranychus</taxon>
    </lineage>
</organism>
<dbReference type="HOGENOM" id="CLU_3425251_0_0_1"/>
<reference evidence="1" key="2">
    <citation type="submission" date="2015-06" db="UniProtKB">
        <authorList>
            <consortium name="EnsemblMetazoa"/>
        </authorList>
    </citation>
    <scope>IDENTIFICATION</scope>
</reference>
<sequence length="22" mass="2498">MLLNHSFEIIETAILLLIKTKG</sequence>
<dbReference type="EnsemblMetazoa" id="tetur07g05660.1">
    <property type="protein sequence ID" value="tetur07g05660.1"/>
    <property type="gene ID" value="tetur07g05660"/>
</dbReference>
<name>T1K9P2_TETUR</name>